<sequence length="476" mass="54237">MQLARLYGTSVRKAALKYSVPPTSIHRAVKNPEQSNLKAGPAPILSTEVENEIVNWILYRAEKGYPITKTELLDSVQSYIRNLGDEIPKTPFTNDRPGRHWFEKFRLRHPEITIRTPQHLTMTRACVTEEDLRGWFSDIGVYLKNKGVDKLHPSRVFNCDETNVQLIPKSEKVLAKKGASSAYKIVDGGEKESLTALFMYSADGTKAPPMIMYKYADSMPANILKNCPAGWGIGNSDNGWMTTETFFEYIANVFYPWLQKSEVEFPIIIYLDGHSSHVTIPLVKFCREKEIDVIALFPNATHIMQPLDIAFFHPFKEMWRAAIAKYEAEKDISRLKKEHFPAVLEQALHSFVNEKPTIINGFKAAGLVSFDPEAVEYNVLHKKKSKKKKAESEKSVEHVNTDSEVEDMKKHLLTLEKNLPDVVLQNFKETETIGVENQDTANNSLFQYWLEVKKAVGGKRMINHSLYYLIDHSAAN</sequence>
<dbReference type="InterPro" id="IPR004875">
    <property type="entry name" value="DDE_SF_endonuclease_dom"/>
</dbReference>
<organism evidence="3 4">
    <name type="scientific">Nasonia vitripennis</name>
    <name type="common">Parasitic wasp</name>
    <dbReference type="NCBI Taxonomy" id="7425"/>
    <lineage>
        <taxon>Eukaryota</taxon>
        <taxon>Metazoa</taxon>
        <taxon>Ecdysozoa</taxon>
        <taxon>Arthropoda</taxon>
        <taxon>Hexapoda</taxon>
        <taxon>Insecta</taxon>
        <taxon>Pterygota</taxon>
        <taxon>Neoptera</taxon>
        <taxon>Endopterygota</taxon>
        <taxon>Hymenoptera</taxon>
        <taxon>Apocrita</taxon>
        <taxon>Proctotrupomorpha</taxon>
        <taxon>Chalcidoidea</taxon>
        <taxon>Pteromalidae</taxon>
        <taxon>Pteromalinae</taxon>
        <taxon>Nasonia</taxon>
    </lineage>
</organism>
<dbReference type="SMR" id="A0A7M7Q9L1"/>
<dbReference type="EnsemblMetazoa" id="XM_031928012">
    <property type="protein sequence ID" value="XP_031783872"/>
    <property type="gene ID" value="LOC116417004"/>
</dbReference>
<dbReference type="AlphaFoldDB" id="A0A7M7Q9L1"/>
<evidence type="ECO:0000313" key="3">
    <source>
        <dbReference type="EnsemblMetazoa" id="XP_031783872"/>
    </source>
</evidence>
<dbReference type="Gene3D" id="3.30.420.10">
    <property type="entry name" value="Ribonuclease H-like superfamily/Ribonuclease H"/>
    <property type="match status" value="1"/>
</dbReference>
<dbReference type="KEGG" id="nvi:116417004"/>
<proteinExistence type="predicted"/>
<dbReference type="OrthoDB" id="7697906at2759"/>
<dbReference type="GO" id="GO:0005634">
    <property type="term" value="C:nucleus"/>
    <property type="evidence" value="ECO:0007669"/>
    <property type="project" value="TreeGrafter"/>
</dbReference>
<dbReference type="Pfam" id="PF03184">
    <property type="entry name" value="DDE_1"/>
    <property type="match status" value="1"/>
</dbReference>
<dbReference type="SMART" id="SM00674">
    <property type="entry name" value="CENPB"/>
    <property type="match status" value="1"/>
</dbReference>
<dbReference type="GeneID" id="116417004"/>
<protein>
    <recommendedName>
        <fullName evidence="2">HTH CENPB-type domain-containing protein</fullName>
    </recommendedName>
</protein>
<feature type="domain" description="HTH CENPB-type" evidence="2">
    <location>
        <begin position="37"/>
        <end position="115"/>
    </location>
</feature>
<dbReference type="InterPro" id="IPR050863">
    <property type="entry name" value="CenT-Element_Derived"/>
</dbReference>
<reference evidence="3" key="1">
    <citation type="submission" date="2021-01" db="UniProtKB">
        <authorList>
            <consortium name="EnsemblMetazoa"/>
        </authorList>
    </citation>
    <scope>IDENTIFICATION</scope>
</reference>
<dbReference type="RefSeq" id="XP_031783872.1">
    <property type="nucleotide sequence ID" value="XM_031928012.2"/>
</dbReference>
<evidence type="ECO:0000259" key="2">
    <source>
        <dbReference type="PROSITE" id="PS51253"/>
    </source>
</evidence>
<dbReference type="Pfam" id="PF03221">
    <property type="entry name" value="HTH_Tnp_Tc5"/>
    <property type="match status" value="1"/>
</dbReference>
<evidence type="ECO:0000256" key="1">
    <source>
        <dbReference type="ARBA" id="ARBA00023125"/>
    </source>
</evidence>
<keyword evidence="4" id="KW-1185">Reference proteome</keyword>
<evidence type="ECO:0000313" key="4">
    <source>
        <dbReference type="Proteomes" id="UP000002358"/>
    </source>
</evidence>
<keyword evidence="1" id="KW-0238">DNA-binding</keyword>
<accession>A0A7M7Q9L1</accession>
<dbReference type="PANTHER" id="PTHR19303:SF74">
    <property type="entry name" value="POGO TRANSPOSABLE ELEMENT WITH KRAB DOMAIN"/>
    <property type="match status" value="1"/>
</dbReference>
<dbReference type="InterPro" id="IPR036397">
    <property type="entry name" value="RNaseH_sf"/>
</dbReference>
<dbReference type="PANTHER" id="PTHR19303">
    <property type="entry name" value="TRANSPOSON"/>
    <property type="match status" value="1"/>
</dbReference>
<dbReference type="InterPro" id="IPR006600">
    <property type="entry name" value="HTH_CenpB_DNA-bd_dom"/>
</dbReference>
<dbReference type="PROSITE" id="PS51253">
    <property type="entry name" value="HTH_CENPB"/>
    <property type="match status" value="1"/>
</dbReference>
<dbReference type="GO" id="GO:0003677">
    <property type="term" value="F:DNA binding"/>
    <property type="evidence" value="ECO:0007669"/>
    <property type="project" value="UniProtKB-KW"/>
</dbReference>
<dbReference type="Proteomes" id="UP000002358">
    <property type="component" value="Unassembled WGS sequence"/>
</dbReference>
<name>A0A7M7Q9L1_NASVI</name>
<dbReference type="InParanoid" id="A0A7M7Q9L1"/>